<protein>
    <submittedName>
        <fullName evidence="2">Uncharacterized protein</fullName>
    </submittedName>
</protein>
<dbReference type="PANTHER" id="PTHR48104:SF42">
    <property type="entry name" value="OS03G0389000 PROTEIN"/>
    <property type="match status" value="1"/>
</dbReference>
<dbReference type="EMBL" id="JACMSC010000019">
    <property type="protein sequence ID" value="KAG6473191.1"/>
    <property type="molecule type" value="Genomic_DNA"/>
</dbReference>
<keyword evidence="3" id="KW-1185">Reference proteome</keyword>
<dbReference type="GO" id="GO:0005737">
    <property type="term" value="C:cytoplasm"/>
    <property type="evidence" value="ECO:0007669"/>
    <property type="project" value="TreeGrafter"/>
</dbReference>
<sequence>MSMCRRRKETVRCSDCGRLLEVPPHVQSICCAVCLAITGVRDYQDPVGQAVGFLSRPTAGQLPSSFPGVHGKKRALLVGISYAGQRCELKRTVNDVNCVRYLLTEKFGYPAPCIVVLTGEEIERHPDPDKGETEGGDAVAGAGMQGGGLAGVPLLRPRGAEAGPERRRDLPQNNFDIALLEDQMAAVADSSIAGFW</sequence>
<accession>A0A8J5EVD8</accession>
<evidence type="ECO:0000313" key="3">
    <source>
        <dbReference type="Proteomes" id="UP000734854"/>
    </source>
</evidence>
<dbReference type="GO" id="GO:0004197">
    <property type="term" value="F:cysteine-type endopeptidase activity"/>
    <property type="evidence" value="ECO:0007669"/>
    <property type="project" value="TreeGrafter"/>
</dbReference>
<proteinExistence type="inferred from homology"/>
<dbReference type="Gene3D" id="3.40.50.12660">
    <property type="match status" value="1"/>
</dbReference>
<organism evidence="2 3">
    <name type="scientific">Zingiber officinale</name>
    <name type="common">Ginger</name>
    <name type="synonym">Amomum zingiber</name>
    <dbReference type="NCBI Taxonomy" id="94328"/>
    <lineage>
        <taxon>Eukaryota</taxon>
        <taxon>Viridiplantae</taxon>
        <taxon>Streptophyta</taxon>
        <taxon>Embryophyta</taxon>
        <taxon>Tracheophyta</taxon>
        <taxon>Spermatophyta</taxon>
        <taxon>Magnoliopsida</taxon>
        <taxon>Liliopsida</taxon>
        <taxon>Zingiberales</taxon>
        <taxon>Zingiberaceae</taxon>
        <taxon>Zingiber</taxon>
    </lineage>
</organism>
<name>A0A8J5EVD8_ZINOF</name>
<dbReference type="Proteomes" id="UP000734854">
    <property type="component" value="Unassembled WGS sequence"/>
</dbReference>
<dbReference type="InterPro" id="IPR050452">
    <property type="entry name" value="Metacaspase"/>
</dbReference>
<dbReference type="PANTHER" id="PTHR48104">
    <property type="entry name" value="METACASPASE-4"/>
    <property type="match status" value="1"/>
</dbReference>
<comment type="similarity">
    <text evidence="1">Belongs to the peptidase C14B family.</text>
</comment>
<comment type="caution">
    <text evidence="2">The sequence shown here is derived from an EMBL/GenBank/DDBJ whole genome shotgun (WGS) entry which is preliminary data.</text>
</comment>
<reference evidence="2 3" key="1">
    <citation type="submission" date="2020-08" db="EMBL/GenBank/DDBJ databases">
        <title>Plant Genome Project.</title>
        <authorList>
            <person name="Zhang R.-G."/>
        </authorList>
    </citation>
    <scope>NUCLEOTIDE SEQUENCE [LARGE SCALE GENOMIC DNA]</scope>
    <source>
        <tissue evidence="2">Rhizome</tissue>
    </source>
</reference>
<dbReference type="GO" id="GO:0006508">
    <property type="term" value="P:proteolysis"/>
    <property type="evidence" value="ECO:0007669"/>
    <property type="project" value="TreeGrafter"/>
</dbReference>
<gene>
    <name evidence="2" type="ORF">ZIOFF_067103</name>
</gene>
<dbReference type="AlphaFoldDB" id="A0A8J5EVD8"/>
<evidence type="ECO:0000256" key="1">
    <source>
        <dbReference type="ARBA" id="ARBA00009005"/>
    </source>
</evidence>
<evidence type="ECO:0000313" key="2">
    <source>
        <dbReference type="EMBL" id="KAG6473191.1"/>
    </source>
</evidence>